<sequence>MRGRRASSAARPAAGIASRSALIGSMKNGKAGPSALPSLAPMPGRAPIGLSETDINICSGLGASLSSSRRRLTASIAASASLPSARTVILSPSLIDSSISLTELRVLAASAPRRISTAVSNDLASFTNCAAGRACRPSRTRTVMSRSMSSVMPTIHGGRQNPCFASSLRRLIRVRIAMRSRE</sequence>
<keyword evidence="2" id="KW-1185">Reference proteome</keyword>
<name>A0ABS9DSK2_9PROT</name>
<evidence type="ECO:0000313" key="2">
    <source>
        <dbReference type="Proteomes" id="UP001521209"/>
    </source>
</evidence>
<evidence type="ECO:0000313" key="1">
    <source>
        <dbReference type="EMBL" id="MCF3945639.1"/>
    </source>
</evidence>
<protein>
    <submittedName>
        <fullName evidence="1">Uncharacterized protein</fullName>
    </submittedName>
</protein>
<gene>
    <name evidence="1" type="ORF">L2A60_02930</name>
</gene>
<proteinExistence type="predicted"/>
<comment type="caution">
    <text evidence="1">The sequence shown here is derived from an EMBL/GenBank/DDBJ whole genome shotgun (WGS) entry which is preliminary data.</text>
</comment>
<dbReference type="Proteomes" id="UP001521209">
    <property type="component" value="Unassembled WGS sequence"/>
</dbReference>
<organism evidence="1 2">
    <name type="scientific">Acidiphilium iwatense</name>
    <dbReference type="NCBI Taxonomy" id="768198"/>
    <lineage>
        <taxon>Bacteria</taxon>
        <taxon>Pseudomonadati</taxon>
        <taxon>Pseudomonadota</taxon>
        <taxon>Alphaproteobacteria</taxon>
        <taxon>Acetobacterales</taxon>
        <taxon>Acidocellaceae</taxon>
        <taxon>Acidiphilium</taxon>
    </lineage>
</organism>
<accession>A0ABS9DSK2</accession>
<reference evidence="1 2" key="1">
    <citation type="submission" date="2022-01" db="EMBL/GenBank/DDBJ databases">
        <authorList>
            <person name="Won M."/>
            <person name="Kim S.-J."/>
            <person name="Kwon S.-W."/>
        </authorList>
    </citation>
    <scope>NUCLEOTIDE SEQUENCE [LARGE SCALE GENOMIC DNA]</scope>
    <source>
        <strain evidence="1 2">KCTC 23505</strain>
    </source>
</reference>
<dbReference type="EMBL" id="JAKGBZ010000003">
    <property type="protein sequence ID" value="MCF3945639.1"/>
    <property type="molecule type" value="Genomic_DNA"/>
</dbReference>